<accession>A0AAE1I0K5</accession>
<reference evidence="14" key="1">
    <citation type="submission" date="2021-07" db="EMBL/GenBank/DDBJ databases">
        <authorList>
            <person name="Catto M.A."/>
            <person name="Jacobson A."/>
            <person name="Kennedy G."/>
            <person name="Labadie P."/>
            <person name="Hunt B.G."/>
            <person name="Srinivasan R."/>
        </authorList>
    </citation>
    <scope>NUCLEOTIDE SEQUENCE</scope>
    <source>
        <strain evidence="14">PL_HMW_Pooled</strain>
        <tissue evidence="14">Head</tissue>
    </source>
</reference>
<dbReference type="GO" id="GO:0005811">
    <property type="term" value="C:lipid droplet"/>
    <property type="evidence" value="ECO:0007669"/>
    <property type="project" value="TreeGrafter"/>
</dbReference>
<dbReference type="GO" id="GO:0052650">
    <property type="term" value="F:all-trans-retinol dehydrogenase (NADP+) activity"/>
    <property type="evidence" value="ECO:0007669"/>
    <property type="project" value="UniProtKB-ARBA"/>
</dbReference>
<feature type="region of interest" description="Disordered" evidence="13">
    <location>
        <begin position="1"/>
        <end position="21"/>
    </location>
</feature>
<evidence type="ECO:0000256" key="7">
    <source>
        <dbReference type="ARBA" id="ARBA00023098"/>
    </source>
</evidence>
<evidence type="ECO:0000256" key="2">
    <source>
        <dbReference type="ARBA" id="ARBA00006484"/>
    </source>
</evidence>
<comment type="similarity">
    <text evidence="2 12">Belongs to the short-chain dehydrogenases/reductases (SDR) family.</text>
</comment>
<keyword evidence="6" id="KW-0560">Oxidoreductase</keyword>
<evidence type="ECO:0000256" key="5">
    <source>
        <dbReference type="ARBA" id="ARBA00022989"/>
    </source>
</evidence>
<dbReference type="InterPro" id="IPR036291">
    <property type="entry name" value="NAD(P)-bd_dom_sf"/>
</dbReference>
<keyword evidence="15" id="KW-1185">Reference proteome</keyword>
<keyword evidence="3" id="KW-0812">Transmembrane</keyword>
<evidence type="ECO:0000256" key="11">
    <source>
        <dbReference type="ARBA" id="ARBA00082544"/>
    </source>
</evidence>
<evidence type="ECO:0000256" key="9">
    <source>
        <dbReference type="ARBA" id="ARBA00059620"/>
    </source>
</evidence>
<evidence type="ECO:0000313" key="14">
    <source>
        <dbReference type="EMBL" id="KAK3930820.1"/>
    </source>
</evidence>
<evidence type="ECO:0000256" key="1">
    <source>
        <dbReference type="ARBA" id="ARBA00004141"/>
    </source>
</evidence>
<evidence type="ECO:0000256" key="3">
    <source>
        <dbReference type="ARBA" id="ARBA00022692"/>
    </source>
</evidence>
<comment type="subcellular location">
    <subcellularLocation>
        <location evidence="1">Membrane</location>
        <topology evidence="1">Multi-pass membrane protein</topology>
    </subcellularLocation>
</comment>
<keyword evidence="7" id="KW-0443">Lipid metabolism</keyword>
<keyword evidence="4" id="KW-0521">NADP</keyword>
<evidence type="ECO:0000256" key="8">
    <source>
        <dbReference type="ARBA" id="ARBA00023136"/>
    </source>
</evidence>
<evidence type="ECO:0000256" key="13">
    <source>
        <dbReference type="SAM" id="MobiDB-lite"/>
    </source>
</evidence>
<sequence length="383" mass="41461">MSPKALIETGPPGLTDEPPPMPVAMVSPSPSASRQRFISMVMLAAEVIWLLVQSLFMILDAVYHAIKPNEGKDLTGKLVLITGAGHGLGKETALQFARQGCRVVCVDVNKVGNDETVREILLEAEKAGAAANGKPRAKGYVCNVADRKKIQELAVQVTKDMGDVDILVNNAGILTEHSFRDATPEEIDLTINVNFTSHFWTIQSFLPGMLKRNSGHIVAIASVGSFIGVANFSTYCATKYAVDGLMSSLHEEFRAKQKNIKLTTVHPYFINTRPDLIKGWHHRLPLITPDRVAAAVVRGVRRESISVTIPKFLFYLIAVSRFFPQNVIDIWRDVFYTHITPPNKISPSPAAPAAANGTAGANGVSPACNGLANGAASEVKKDL</sequence>
<gene>
    <name evidence="14" type="ORF">KUF71_024177</name>
</gene>
<evidence type="ECO:0000256" key="10">
    <source>
        <dbReference type="ARBA" id="ARBA00068717"/>
    </source>
</evidence>
<keyword evidence="8" id="KW-0472">Membrane</keyword>
<evidence type="ECO:0000256" key="4">
    <source>
        <dbReference type="ARBA" id="ARBA00022857"/>
    </source>
</evidence>
<evidence type="ECO:0000313" key="15">
    <source>
        <dbReference type="Proteomes" id="UP001219518"/>
    </source>
</evidence>
<reference evidence="14" key="2">
    <citation type="journal article" date="2023" name="BMC Genomics">
        <title>Pest status, molecular evolution, and epigenetic factors derived from the genome assembly of Frankliniella fusca, a thysanopteran phytovirus vector.</title>
        <authorList>
            <person name="Catto M.A."/>
            <person name="Labadie P.E."/>
            <person name="Jacobson A.L."/>
            <person name="Kennedy G.G."/>
            <person name="Srinivasan R."/>
            <person name="Hunt B.G."/>
        </authorList>
    </citation>
    <scope>NUCLEOTIDE SEQUENCE</scope>
    <source>
        <strain evidence="14">PL_HMW_Pooled</strain>
    </source>
</reference>
<keyword evidence="5" id="KW-1133">Transmembrane helix</keyword>
<dbReference type="Proteomes" id="UP001219518">
    <property type="component" value="Unassembled WGS sequence"/>
</dbReference>
<dbReference type="EMBL" id="JAHWGI010001412">
    <property type="protein sequence ID" value="KAK3930820.1"/>
    <property type="molecule type" value="Genomic_DNA"/>
</dbReference>
<proteinExistence type="inferred from homology"/>
<protein>
    <recommendedName>
        <fullName evidence="10">Short-chain dehydrogenase/reductase 3</fullName>
    </recommendedName>
    <alternativeName>
        <fullName evidence="11">Retinal short-chain dehydrogenase/reductase 1</fullName>
    </alternativeName>
</protein>
<evidence type="ECO:0000256" key="12">
    <source>
        <dbReference type="RuleBase" id="RU000363"/>
    </source>
</evidence>
<dbReference type="SUPFAM" id="SSF51735">
    <property type="entry name" value="NAD(P)-binding Rossmann-fold domains"/>
    <property type="match status" value="1"/>
</dbReference>
<name>A0AAE1I0K5_9NEOP</name>
<dbReference type="PRINTS" id="PR00081">
    <property type="entry name" value="GDHRDH"/>
</dbReference>
<dbReference type="InterPro" id="IPR020904">
    <property type="entry name" value="Sc_DH/Rdtase_CS"/>
</dbReference>
<organism evidence="14 15">
    <name type="scientific">Frankliniella fusca</name>
    <dbReference type="NCBI Taxonomy" id="407009"/>
    <lineage>
        <taxon>Eukaryota</taxon>
        <taxon>Metazoa</taxon>
        <taxon>Ecdysozoa</taxon>
        <taxon>Arthropoda</taxon>
        <taxon>Hexapoda</taxon>
        <taxon>Insecta</taxon>
        <taxon>Pterygota</taxon>
        <taxon>Neoptera</taxon>
        <taxon>Paraneoptera</taxon>
        <taxon>Thysanoptera</taxon>
        <taxon>Terebrantia</taxon>
        <taxon>Thripoidea</taxon>
        <taxon>Thripidae</taxon>
        <taxon>Frankliniella</taxon>
    </lineage>
</organism>
<dbReference type="Gene3D" id="3.40.50.720">
    <property type="entry name" value="NAD(P)-binding Rossmann-like Domain"/>
    <property type="match status" value="1"/>
</dbReference>
<dbReference type="CDD" id="cd05339">
    <property type="entry name" value="17beta-HSDXI-like_SDR_c"/>
    <property type="match status" value="1"/>
</dbReference>
<dbReference type="AlphaFoldDB" id="A0AAE1I0K5"/>
<dbReference type="GO" id="GO:0016020">
    <property type="term" value="C:membrane"/>
    <property type="evidence" value="ECO:0007669"/>
    <property type="project" value="UniProtKB-SubCell"/>
</dbReference>
<comment type="caution">
    <text evidence="14">The sequence shown here is derived from an EMBL/GenBank/DDBJ whole genome shotgun (WGS) entry which is preliminary data.</text>
</comment>
<dbReference type="FunFam" id="3.40.50.720:FF:000131">
    <property type="entry name" value="Short-chain dehydrogenase/reductase 3"/>
    <property type="match status" value="1"/>
</dbReference>
<comment type="function">
    <text evidence="9">Catalyzes the reduction of all-trans-retinal to all-trans-retinol in the presence of NADPH.</text>
</comment>
<dbReference type="PRINTS" id="PR00080">
    <property type="entry name" value="SDRFAMILY"/>
</dbReference>
<evidence type="ECO:0000256" key="6">
    <source>
        <dbReference type="ARBA" id="ARBA00023002"/>
    </source>
</evidence>
<dbReference type="InterPro" id="IPR002347">
    <property type="entry name" value="SDR_fam"/>
</dbReference>
<dbReference type="Pfam" id="PF00106">
    <property type="entry name" value="adh_short"/>
    <property type="match status" value="1"/>
</dbReference>
<dbReference type="PANTHER" id="PTHR24322:SF736">
    <property type="entry name" value="RETINOL DEHYDROGENASE 10"/>
    <property type="match status" value="1"/>
</dbReference>
<dbReference type="PROSITE" id="PS00061">
    <property type="entry name" value="ADH_SHORT"/>
    <property type="match status" value="1"/>
</dbReference>
<dbReference type="PANTHER" id="PTHR24322">
    <property type="entry name" value="PKSB"/>
    <property type="match status" value="1"/>
</dbReference>